<evidence type="ECO:0000259" key="3">
    <source>
        <dbReference type="PROSITE" id="PS50977"/>
    </source>
</evidence>
<dbReference type="Gene3D" id="1.10.357.10">
    <property type="entry name" value="Tetracycline Repressor, domain 2"/>
    <property type="match status" value="1"/>
</dbReference>
<accession>A0A3G8JSI7</accession>
<evidence type="ECO:0000313" key="4">
    <source>
        <dbReference type="EMBL" id="AZG47898.1"/>
    </source>
</evidence>
<dbReference type="GO" id="GO:0003700">
    <property type="term" value="F:DNA-binding transcription factor activity"/>
    <property type="evidence" value="ECO:0007669"/>
    <property type="project" value="TreeGrafter"/>
</dbReference>
<dbReference type="InterPro" id="IPR001647">
    <property type="entry name" value="HTH_TetR"/>
</dbReference>
<feature type="DNA-binding region" description="H-T-H motif" evidence="2">
    <location>
        <begin position="52"/>
        <end position="71"/>
    </location>
</feature>
<feature type="domain" description="HTH tetR-type" evidence="3">
    <location>
        <begin position="30"/>
        <end position="89"/>
    </location>
</feature>
<evidence type="ECO:0000256" key="1">
    <source>
        <dbReference type="ARBA" id="ARBA00023125"/>
    </source>
</evidence>
<dbReference type="InterPro" id="IPR009057">
    <property type="entry name" value="Homeodomain-like_sf"/>
</dbReference>
<sequence>MSHEIGLPGWERYPLMRTHGWGGRVPVNDEEAVARILAAARETIDREGAGTGLADVARTLGVTRQTVYRYFGSTEELLAATAFDAVGALLDRIETRLRGITEPDTAVVEGLVVCLAELAEDEYVGLLLRADRLSVPVVGEITSEAGRQFARSMVDRMDVDWVGAGYRFAEIEDIVEIVLRTLQSMILDPGEPLRSADELRVFLDRWVGAAIRALPSRVSAARR</sequence>
<dbReference type="Pfam" id="PF00440">
    <property type="entry name" value="TetR_N"/>
    <property type="match status" value="1"/>
</dbReference>
<dbReference type="PRINTS" id="PR00455">
    <property type="entry name" value="HTHTETR"/>
</dbReference>
<evidence type="ECO:0000256" key="2">
    <source>
        <dbReference type="PROSITE-ProRule" id="PRU00335"/>
    </source>
</evidence>
<dbReference type="SUPFAM" id="SSF46689">
    <property type="entry name" value="Homeodomain-like"/>
    <property type="match status" value="1"/>
</dbReference>
<protein>
    <recommendedName>
        <fullName evidence="3">HTH tetR-type domain-containing protein</fullName>
    </recommendedName>
</protein>
<organism evidence="4 5">
    <name type="scientific">Gordonia insulae</name>
    <dbReference type="NCBI Taxonomy" id="2420509"/>
    <lineage>
        <taxon>Bacteria</taxon>
        <taxon>Bacillati</taxon>
        <taxon>Actinomycetota</taxon>
        <taxon>Actinomycetes</taxon>
        <taxon>Mycobacteriales</taxon>
        <taxon>Gordoniaceae</taxon>
        <taxon>Gordonia</taxon>
    </lineage>
</organism>
<evidence type="ECO:0000313" key="5">
    <source>
        <dbReference type="Proteomes" id="UP000271469"/>
    </source>
</evidence>
<dbReference type="InterPro" id="IPR050109">
    <property type="entry name" value="HTH-type_TetR-like_transc_reg"/>
</dbReference>
<gene>
    <name evidence="4" type="ORF">D7316_04510</name>
</gene>
<dbReference type="EMBL" id="CP033972">
    <property type="protein sequence ID" value="AZG47898.1"/>
    <property type="molecule type" value="Genomic_DNA"/>
</dbReference>
<dbReference type="AlphaFoldDB" id="A0A3G8JSI7"/>
<keyword evidence="1 2" id="KW-0238">DNA-binding</keyword>
<name>A0A3G8JSI7_9ACTN</name>
<dbReference type="PANTHER" id="PTHR30055:SF153">
    <property type="entry name" value="HTH-TYPE TRANSCRIPTIONAL REPRESSOR RV3405C"/>
    <property type="match status" value="1"/>
</dbReference>
<dbReference type="PROSITE" id="PS50977">
    <property type="entry name" value="HTH_TETR_2"/>
    <property type="match status" value="1"/>
</dbReference>
<reference evidence="4 5" key="1">
    <citation type="submission" date="2018-11" db="EMBL/GenBank/DDBJ databases">
        <title>Gordonia insulae sp. nov., isolated from an island soil.</title>
        <authorList>
            <person name="Kim Y.S."/>
            <person name="Kim S.B."/>
        </authorList>
    </citation>
    <scope>NUCLEOTIDE SEQUENCE [LARGE SCALE GENOMIC DNA]</scope>
    <source>
        <strain evidence="4 5">MMS17-SY073</strain>
    </source>
</reference>
<keyword evidence="5" id="KW-1185">Reference proteome</keyword>
<dbReference type="KEGG" id="gom:D7316_04510"/>
<dbReference type="Proteomes" id="UP000271469">
    <property type="component" value="Chromosome"/>
</dbReference>
<dbReference type="GO" id="GO:0000976">
    <property type="term" value="F:transcription cis-regulatory region binding"/>
    <property type="evidence" value="ECO:0007669"/>
    <property type="project" value="TreeGrafter"/>
</dbReference>
<dbReference type="PANTHER" id="PTHR30055">
    <property type="entry name" value="HTH-TYPE TRANSCRIPTIONAL REGULATOR RUTR"/>
    <property type="match status" value="1"/>
</dbReference>
<proteinExistence type="predicted"/>